<organism evidence="1 2">
    <name type="scientific">Allohahella marinimesophila</name>
    <dbReference type="NCBI Taxonomy" id="1054972"/>
    <lineage>
        <taxon>Bacteria</taxon>
        <taxon>Pseudomonadati</taxon>
        <taxon>Pseudomonadota</taxon>
        <taxon>Gammaproteobacteria</taxon>
        <taxon>Oceanospirillales</taxon>
        <taxon>Hahellaceae</taxon>
        <taxon>Allohahella</taxon>
    </lineage>
</organism>
<proteinExistence type="predicted"/>
<name>A0ABP7NF15_9GAMM</name>
<keyword evidence="2" id="KW-1185">Reference proteome</keyword>
<evidence type="ECO:0000313" key="2">
    <source>
        <dbReference type="Proteomes" id="UP001501337"/>
    </source>
</evidence>
<gene>
    <name evidence="1" type="ORF">GCM10022278_00070</name>
</gene>
<sequence>MQLKAITRCIMWKWLNRLPRPGVAGANAILTSSADHRGLAGLATAFFSNRKFKQDDTVQLHLAI</sequence>
<dbReference type="EMBL" id="BAABBO010000001">
    <property type="protein sequence ID" value="GAA3944893.1"/>
    <property type="molecule type" value="Genomic_DNA"/>
</dbReference>
<accession>A0ABP7NF15</accession>
<reference evidence="2" key="1">
    <citation type="journal article" date="2019" name="Int. J. Syst. Evol. Microbiol.">
        <title>The Global Catalogue of Microorganisms (GCM) 10K type strain sequencing project: providing services to taxonomists for standard genome sequencing and annotation.</title>
        <authorList>
            <consortium name="The Broad Institute Genomics Platform"/>
            <consortium name="The Broad Institute Genome Sequencing Center for Infectious Disease"/>
            <person name="Wu L."/>
            <person name="Ma J."/>
        </authorList>
    </citation>
    <scope>NUCLEOTIDE SEQUENCE [LARGE SCALE GENOMIC DNA]</scope>
    <source>
        <strain evidence="2">JCM 17555</strain>
    </source>
</reference>
<comment type="caution">
    <text evidence="1">The sequence shown here is derived from an EMBL/GenBank/DDBJ whole genome shotgun (WGS) entry which is preliminary data.</text>
</comment>
<protein>
    <submittedName>
        <fullName evidence="1">Uncharacterized protein</fullName>
    </submittedName>
</protein>
<evidence type="ECO:0000313" key="1">
    <source>
        <dbReference type="EMBL" id="GAA3944893.1"/>
    </source>
</evidence>
<dbReference type="Proteomes" id="UP001501337">
    <property type="component" value="Unassembled WGS sequence"/>
</dbReference>